<dbReference type="PANTHER" id="PTHR42899">
    <property type="entry name" value="SPERMATOGENESIS-ASSOCIATED PROTEIN 20"/>
    <property type="match status" value="1"/>
</dbReference>
<protein>
    <submittedName>
        <fullName evidence="2">Thioredoxin domain-containing protein</fullName>
    </submittedName>
</protein>
<evidence type="ECO:0000259" key="1">
    <source>
        <dbReference type="Pfam" id="PF03190"/>
    </source>
</evidence>
<organism evidence="2 3">
    <name type="scientific">Nemorincola caseinilytica</name>
    <dbReference type="NCBI Taxonomy" id="2054315"/>
    <lineage>
        <taxon>Bacteria</taxon>
        <taxon>Pseudomonadati</taxon>
        <taxon>Bacteroidota</taxon>
        <taxon>Chitinophagia</taxon>
        <taxon>Chitinophagales</taxon>
        <taxon>Chitinophagaceae</taxon>
        <taxon>Nemorincola</taxon>
    </lineage>
</organism>
<dbReference type="InterPro" id="IPR008928">
    <property type="entry name" value="6-hairpin_glycosidase_sf"/>
</dbReference>
<dbReference type="InterPro" id="IPR004879">
    <property type="entry name" value="Ssp411-like_TRX"/>
</dbReference>
<dbReference type="Pfam" id="PF03190">
    <property type="entry name" value="Thioredox_DsbH"/>
    <property type="match status" value="1"/>
</dbReference>
<sequence length="673" mass="75401">MANRLIKEQSPYLLQHAHNPVDWYPWGDEAFETARQHNKPVLVSIGYAACHWCHVMERESFENEQVAALMNEYFVCIKVDREEHPDVDHMYMDAVQAINGSGGWPLNVFVTPDRVPFYGGTYYPPRPAYSRPSWPQVLQRMHEIWHEQHDEVTLQAGQMLQHLRQASMRVSVAADAVLNTDMCRQIANNLLAQADAEKGGFGNAPKFPGTMAISYLLEHYKYTGHEPSLAHALLSLDVMIEGGIYDQLGGGFARYATDRDWLIPHFEKMLYDNALLVLALCDAYAITRNESYKKVVIETIDFVNRELKDTSGGFYCALDADSEGEEGKYYTWQYDEWLAAAGDVDNIAAMYYDVTAAGNWEGTNILHVNAAIEDIAATVQIPAEEVLAVIGKVKQNLYNARQERIRPMTDDKCLLGWNALMNMALCKAGTTLDSDEYLAQATAHMHWMVRTYKVDGTWLHTWKNGSARIPAKLDDLAYLVQAMLQLASATGDNDLITSAADITELAVRDFGSEDGYFYYTPAGQHDIPVRKVDLYDGATPSANSYMAHGLLLCGMCMERSEWIDRAERMLHGISGTVVRYAYSFAYWALQVQRHVMGQYTVVCAGKGAGAASRELRQAYVPGAFMLSCEKEISIPPILAKKYFDDNLSIFVCSKEACLPPVSSVSAALTHITK</sequence>
<feature type="domain" description="Spermatogenesis-associated protein 20-like TRX" evidence="1">
    <location>
        <begin position="3"/>
        <end position="163"/>
    </location>
</feature>
<comment type="caution">
    <text evidence="2">The sequence shown here is derived from an EMBL/GenBank/DDBJ whole genome shotgun (WGS) entry which is preliminary data.</text>
</comment>
<dbReference type="SUPFAM" id="SSF48208">
    <property type="entry name" value="Six-hairpin glycosidases"/>
    <property type="match status" value="1"/>
</dbReference>
<dbReference type="Gene3D" id="1.50.10.20">
    <property type="match status" value="1"/>
</dbReference>
<gene>
    <name evidence="2" type="ORF">GCM10023093_07780</name>
</gene>
<dbReference type="InterPro" id="IPR036249">
    <property type="entry name" value="Thioredoxin-like_sf"/>
</dbReference>
<dbReference type="CDD" id="cd02955">
    <property type="entry name" value="SSP411"/>
    <property type="match status" value="1"/>
</dbReference>
<dbReference type="PANTHER" id="PTHR42899:SF1">
    <property type="entry name" value="SPERMATOGENESIS-ASSOCIATED PROTEIN 20"/>
    <property type="match status" value="1"/>
</dbReference>
<evidence type="ECO:0000313" key="3">
    <source>
        <dbReference type="Proteomes" id="UP001500067"/>
    </source>
</evidence>
<dbReference type="SUPFAM" id="SSF52833">
    <property type="entry name" value="Thioredoxin-like"/>
    <property type="match status" value="1"/>
</dbReference>
<proteinExistence type="predicted"/>
<name>A0ABP8N663_9BACT</name>
<dbReference type="PIRSF" id="PIRSF006402">
    <property type="entry name" value="UCP006402_thioredoxin"/>
    <property type="match status" value="1"/>
</dbReference>
<dbReference type="Proteomes" id="UP001500067">
    <property type="component" value="Unassembled WGS sequence"/>
</dbReference>
<reference evidence="3" key="1">
    <citation type="journal article" date="2019" name="Int. J. Syst. Evol. Microbiol.">
        <title>The Global Catalogue of Microorganisms (GCM) 10K type strain sequencing project: providing services to taxonomists for standard genome sequencing and annotation.</title>
        <authorList>
            <consortium name="The Broad Institute Genomics Platform"/>
            <consortium name="The Broad Institute Genome Sequencing Center for Infectious Disease"/>
            <person name="Wu L."/>
            <person name="Ma J."/>
        </authorList>
    </citation>
    <scope>NUCLEOTIDE SEQUENCE [LARGE SCALE GENOMIC DNA]</scope>
    <source>
        <strain evidence="3">JCM 32105</strain>
    </source>
</reference>
<evidence type="ECO:0000313" key="2">
    <source>
        <dbReference type="EMBL" id="GAA4462015.1"/>
    </source>
</evidence>
<dbReference type="EMBL" id="BAABFA010000006">
    <property type="protein sequence ID" value="GAA4462015.1"/>
    <property type="molecule type" value="Genomic_DNA"/>
</dbReference>
<dbReference type="InterPro" id="IPR024705">
    <property type="entry name" value="Ssp411"/>
</dbReference>
<keyword evidence="3" id="KW-1185">Reference proteome</keyword>
<dbReference type="RefSeq" id="WP_345078836.1">
    <property type="nucleotide sequence ID" value="NZ_BAABFA010000006.1"/>
</dbReference>
<accession>A0ABP8N663</accession>
<dbReference type="Gene3D" id="3.40.30.10">
    <property type="entry name" value="Glutaredoxin"/>
    <property type="match status" value="1"/>
</dbReference>